<dbReference type="Proteomes" id="UP001341840">
    <property type="component" value="Unassembled WGS sequence"/>
</dbReference>
<keyword evidence="3" id="KW-1185">Reference proteome</keyword>
<feature type="region of interest" description="Disordered" evidence="1">
    <location>
        <begin position="32"/>
        <end position="51"/>
    </location>
</feature>
<accession>A0ABU6T701</accession>
<evidence type="ECO:0000256" key="1">
    <source>
        <dbReference type="SAM" id="MobiDB-lite"/>
    </source>
</evidence>
<evidence type="ECO:0000313" key="3">
    <source>
        <dbReference type="Proteomes" id="UP001341840"/>
    </source>
</evidence>
<organism evidence="2 3">
    <name type="scientific">Stylosanthes scabra</name>
    <dbReference type="NCBI Taxonomy" id="79078"/>
    <lineage>
        <taxon>Eukaryota</taxon>
        <taxon>Viridiplantae</taxon>
        <taxon>Streptophyta</taxon>
        <taxon>Embryophyta</taxon>
        <taxon>Tracheophyta</taxon>
        <taxon>Spermatophyta</taxon>
        <taxon>Magnoliopsida</taxon>
        <taxon>eudicotyledons</taxon>
        <taxon>Gunneridae</taxon>
        <taxon>Pentapetalae</taxon>
        <taxon>rosids</taxon>
        <taxon>fabids</taxon>
        <taxon>Fabales</taxon>
        <taxon>Fabaceae</taxon>
        <taxon>Papilionoideae</taxon>
        <taxon>50 kb inversion clade</taxon>
        <taxon>dalbergioids sensu lato</taxon>
        <taxon>Dalbergieae</taxon>
        <taxon>Pterocarpus clade</taxon>
        <taxon>Stylosanthes</taxon>
    </lineage>
</organism>
<evidence type="ECO:0000313" key="2">
    <source>
        <dbReference type="EMBL" id="MED6144139.1"/>
    </source>
</evidence>
<dbReference type="EMBL" id="JASCZI010090653">
    <property type="protein sequence ID" value="MED6144139.1"/>
    <property type="molecule type" value="Genomic_DNA"/>
</dbReference>
<protein>
    <submittedName>
        <fullName evidence="2">Uncharacterized protein</fullName>
    </submittedName>
</protein>
<feature type="compositionally biased region" description="Low complexity" evidence="1">
    <location>
        <begin position="42"/>
        <end position="51"/>
    </location>
</feature>
<gene>
    <name evidence="2" type="ORF">PIB30_012792</name>
</gene>
<sequence>MFWFSGRYERWSSSASYGSVGLGYDNRPGFSGTGSSLESWRSVPSDSSSLESPRVQVFRCGCVEN</sequence>
<name>A0ABU6T701_9FABA</name>
<reference evidence="2 3" key="1">
    <citation type="journal article" date="2023" name="Plants (Basel)">
        <title>Bridging the Gap: Combining Genomics and Transcriptomics Approaches to Understand Stylosanthes scabra, an Orphan Legume from the Brazilian Caatinga.</title>
        <authorList>
            <person name="Ferreira-Neto J.R.C."/>
            <person name="da Silva M.D."/>
            <person name="Binneck E."/>
            <person name="de Melo N.F."/>
            <person name="da Silva R.H."/>
            <person name="de Melo A.L.T.M."/>
            <person name="Pandolfi V."/>
            <person name="Bustamante F.O."/>
            <person name="Brasileiro-Vidal A.C."/>
            <person name="Benko-Iseppon A.M."/>
        </authorList>
    </citation>
    <scope>NUCLEOTIDE SEQUENCE [LARGE SCALE GENOMIC DNA]</scope>
    <source>
        <tissue evidence="2">Leaves</tissue>
    </source>
</reference>
<comment type="caution">
    <text evidence="2">The sequence shown here is derived from an EMBL/GenBank/DDBJ whole genome shotgun (WGS) entry which is preliminary data.</text>
</comment>
<proteinExistence type="predicted"/>